<sequence>MACVGNEFHKVTITARLFWEQEPLVRDADFTATWICLQV</sequence>
<accession>G8NXX1</accession>
<evidence type="ECO:0000313" key="2">
    <source>
        <dbReference type="Proteomes" id="UP000007113"/>
    </source>
</evidence>
<keyword evidence="2" id="KW-1185">Reference proteome</keyword>
<gene>
    <name evidence="1" type="ordered locus">AciX8_1215</name>
</gene>
<dbReference type="HOGENOM" id="CLU_3310494_0_0_0"/>
<dbReference type="AlphaFoldDB" id="G8NXX1"/>
<organism evidence="1 2">
    <name type="scientific">Granulicella mallensis (strain ATCC BAA-1857 / DSM 23137 / MP5ACTX8)</name>
    <dbReference type="NCBI Taxonomy" id="682795"/>
    <lineage>
        <taxon>Bacteria</taxon>
        <taxon>Pseudomonadati</taxon>
        <taxon>Acidobacteriota</taxon>
        <taxon>Terriglobia</taxon>
        <taxon>Terriglobales</taxon>
        <taxon>Acidobacteriaceae</taxon>
        <taxon>Granulicella</taxon>
    </lineage>
</organism>
<name>G8NXX1_GRAMM</name>
<dbReference type="Proteomes" id="UP000007113">
    <property type="component" value="Chromosome"/>
</dbReference>
<proteinExistence type="predicted"/>
<protein>
    <submittedName>
        <fullName evidence="1">Ap4A phosphorylase II</fullName>
    </submittedName>
</protein>
<reference evidence="1 2" key="1">
    <citation type="submission" date="2011-11" db="EMBL/GenBank/DDBJ databases">
        <title>Complete sequence of Granulicella mallensis MP5ACTX8.</title>
        <authorList>
            <consortium name="US DOE Joint Genome Institute"/>
            <person name="Lucas S."/>
            <person name="Copeland A."/>
            <person name="Lapidus A."/>
            <person name="Cheng J.-F."/>
            <person name="Goodwin L."/>
            <person name="Pitluck S."/>
            <person name="Peters L."/>
            <person name="Lu M."/>
            <person name="Detter J.C."/>
            <person name="Han C."/>
            <person name="Tapia R."/>
            <person name="Land M."/>
            <person name="Hauser L."/>
            <person name="Kyrpides N."/>
            <person name="Ivanova N."/>
            <person name="Mikhailova N."/>
            <person name="Pagani I."/>
            <person name="Rawat S."/>
            <person name="Mannisto M."/>
            <person name="Haggblom M."/>
            <person name="Woyke T."/>
        </authorList>
    </citation>
    <scope>NUCLEOTIDE SEQUENCE [LARGE SCALE GENOMIC DNA]</scope>
    <source>
        <strain evidence="2">ATCC BAA-1857 / DSM 23137 / MP5ACTX8</strain>
    </source>
</reference>
<dbReference type="KEGG" id="gma:AciX8_1215"/>
<dbReference type="EMBL" id="CP003130">
    <property type="protein sequence ID" value="AEU35559.1"/>
    <property type="molecule type" value="Genomic_DNA"/>
</dbReference>
<dbReference type="STRING" id="682795.AciX8_1215"/>
<evidence type="ECO:0000313" key="1">
    <source>
        <dbReference type="EMBL" id="AEU35559.1"/>
    </source>
</evidence>